<dbReference type="Pfam" id="PF00149">
    <property type="entry name" value="Metallophos"/>
    <property type="match status" value="1"/>
</dbReference>
<accession>A0ABQ1KKM6</accession>
<dbReference type="PANTHER" id="PTHR42850">
    <property type="entry name" value="METALLOPHOSPHOESTERASE"/>
    <property type="match status" value="1"/>
</dbReference>
<dbReference type="EMBL" id="BMIJ01000005">
    <property type="protein sequence ID" value="GGB98818.1"/>
    <property type="molecule type" value="Genomic_DNA"/>
</dbReference>
<evidence type="ECO:0000313" key="3">
    <source>
        <dbReference type="Proteomes" id="UP000629025"/>
    </source>
</evidence>
<name>A0ABQ1KKM6_9GAMM</name>
<comment type="caution">
    <text evidence="2">The sequence shown here is derived from an EMBL/GenBank/DDBJ whole genome shotgun (WGS) entry which is preliminary data.</text>
</comment>
<sequence length="253" mass="28965">MSYPMLTVEANTRGRDFVVGDIHGWLEPLQAELDAICFDTAVDRLFSVGDLIDRGPNSEACLMLTREPWFYAVRGNHEQILFNWLADPDSINTSDWMRYGGKAWMENGPKHFFWNHPELRTYAEQLAERMPWVIELELKDGRRVGISHSTVPVDDWLDLKLRLATDQALREEMIWARPVSNPQFKHWVDGIDMTVHGHVILPHVQKRGNGVYIDTGAALLSQLPGTVPEIPYPKISTLEVSQLFDIPDDYLLA</sequence>
<keyword evidence="3" id="KW-1185">Reference proteome</keyword>
<evidence type="ECO:0000259" key="1">
    <source>
        <dbReference type="PROSITE" id="PS00125"/>
    </source>
</evidence>
<dbReference type="Gene3D" id="3.60.21.10">
    <property type="match status" value="1"/>
</dbReference>
<dbReference type="PROSITE" id="PS00125">
    <property type="entry name" value="SER_THR_PHOSPHATASE"/>
    <property type="match status" value="1"/>
</dbReference>
<gene>
    <name evidence="2" type="primary">pphA</name>
    <name evidence="2" type="ORF">GCM10011352_26200</name>
</gene>
<proteinExistence type="predicted"/>
<dbReference type="InterPro" id="IPR004843">
    <property type="entry name" value="Calcineurin-like_PHP"/>
</dbReference>
<dbReference type="PANTHER" id="PTHR42850:SF4">
    <property type="entry name" value="ZINC-DEPENDENT ENDOPOLYPHOSPHATASE"/>
    <property type="match status" value="1"/>
</dbReference>
<organism evidence="2 3">
    <name type="scientific">Marinobacterium zhoushanense</name>
    <dbReference type="NCBI Taxonomy" id="1679163"/>
    <lineage>
        <taxon>Bacteria</taxon>
        <taxon>Pseudomonadati</taxon>
        <taxon>Pseudomonadota</taxon>
        <taxon>Gammaproteobacteria</taxon>
        <taxon>Oceanospirillales</taxon>
        <taxon>Oceanospirillaceae</taxon>
        <taxon>Marinobacterium</taxon>
    </lineage>
</organism>
<protein>
    <submittedName>
        <fullName evidence="2">Serine/threonine protein phosphatase</fullName>
    </submittedName>
</protein>
<dbReference type="Proteomes" id="UP000629025">
    <property type="component" value="Unassembled WGS sequence"/>
</dbReference>
<dbReference type="InterPro" id="IPR006186">
    <property type="entry name" value="Ser/Thr-sp_prot-phosphatase"/>
</dbReference>
<dbReference type="RefSeq" id="WP_188749031.1">
    <property type="nucleotide sequence ID" value="NZ_BMIJ01000005.1"/>
</dbReference>
<evidence type="ECO:0000313" key="2">
    <source>
        <dbReference type="EMBL" id="GGB98818.1"/>
    </source>
</evidence>
<dbReference type="InterPro" id="IPR050126">
    <property type="entry name" value="Ap4A_hydrolase"/>
</dbReference>
<feature type="domain" description="Serine/threonine specific protein phosphatases" evidence="1">
    <location>
        <begin position="73"/>
        <end position="78"/>
    </location>
</feature>
<dbReference type="InterPro" id="IPR029052">
    <property type="entry name" value="Metallo-depent_PP-like"/>
</dbReference>
<dbReference type="SUPFAM" id="SSF56300">
    <property type="entry name" value="Metallo-dependent phosphatases"/>
    <property type="match status" value="1"/>
</dbReference>
<reference evidence="3" key="1">
    <citation type="journal article" date="2019" name="Int. J. Syst. Evol. Microbiol.">
        <title>The Global Catalogue of Microorganisms (GCM) 10K type strain sequencing project: providing services to taxonomists for standard genome sequencing and annotation.</title>
        <authorList>
            <consortium name="The Broad Institute Genomics Platform"/>
            <consortium name="The Broad Institute Genome Sequencing Center for Infectious Disease"/>
            <person name="Wu L."/>
            <person name="Ma J."/>
        </authorList>
    </citation>
    <scope>NUCLEOTIDE SEQUENCE [LARGE SCALE GENOMIC DNA]</scope>
    <source>
        <strain evidence="3">CGMCC 1.15341</strain>
    </source>
</reference>